<evidence type="ECO:0000256" key="1">
    <source>
        <dbReference type="ARBA" id="ARBA00004141"/>
    </source>
</evidence>
<dbReference type="InterPro" id="IPR050186">
    <property type="entry name" value="TPT_transporter"/>
</dbReference>
<feature type="transmembrane region" description="Helical" evidence="5">
    <location>
        <begin position="269"/>
        <end position="292"/>
    </location>
</feature>
<comment type="subcellular location">
    <subcellularLocation>
        <location evidence="1">Membrane</location>
        <topology evidence="1">Multi-pass membrane protein</topology>
    </subcellularLocation>
</comment>
<dbReference type="WBParaSite" id="TREG1_24610.1">
    <property type="protein sequence ID" value="TREG1_24610.1"/>
    <property type="gene ID" value="TREG1_24610"/>
</dbReference>
<feature type="transmembrane region" description="Helical" evidence="5">
    <location>
        <begin position="217"/>
        <end position="236"/>
    </location>
</feature>
<dbReference type="GO" id="GO:0016020">
    <property type="term" value="C:membrane"/>
    <property type="evidence" value="ECO:0007669"/>
    <property type="project" value="UniProtKB-SubCell"/>
</dbReference>
<reference evidence="7" key="1">
    <citation type="submission" date="2022-06" db="EMBL/GenBank/DDBJ databases">
        <authorList>
            <person name="Berger JAMES D."/>
            <person name="Berger JAMES D."/>
        </authorList>
    </citation>
    <scope>NUCLEOTIDE SEQUENCE [LARGE SCALE GENOMIC DNA]</scope>
</reference>
<keyword evidence="3 5" id="KW-1133">Transmembrane helix</keyword>
<dbReference type="InterPro" id="IPR004853">
    <property type="entry name" value="Sugar_P_trans_dom"/>
</dbReference>
<evidence type="ECO:0000256" key="4">
    <source>
        <dbReference type="ARBA" id="ARBA00023136"/>
    </source>
</evidence>
<sequence length="309" mass="34091">MSLQKAAVVALLYMCFSVSIIFSNKLVLTTFKFPSYLLLALLQTVFTFILIQALCSSRIQSDDVTNIPLKILPLSIFSAVDIVMGIAGTGSLSLPLFTALRRLSNLFIMVGEYFLLGTKRNFPIYLSVVIMVAGAAVAAIGDIAFDPVGYTYILVNNISTTGKALLTKSRLRDYNFSSIELLYFNSLLMLPILSILVYMRCDYNAIVQFEYWLDPVFLLYFLFSCCSAVALNYSLVQCTQHTSALTTSILGVIKNILVTYAGMFVGGDYIYTTLNFVGLTISTIGAVLYVVYNYKSSQIQQPKSGILVG</sequence>
<feature type="domain" description="Sugar phosphate transporter" evidence="6">
    <location>
        <begin position="7"/>
        <end position="289"/>
    </location>
</feature>
<organism evidence="7 8">
    <name type="scientific">Trichobilharzia regenti</name>
    <name type="common">Nasal bird schistosome</name>
    <dbReference type="NCBI Taxonomy" id="157069"/>
    <lineage>
        <taxon>Eukaryota</taxon>
        <taxon>Metazoa</taxon>
        <taxon>Spiralia</taxon>
        <taxon>Lophotrochozoa</taxon>
        <taxon>Platyhelminthes</taxon>
        <taxon>Trematoda</taxon>
        <taxon>Digenea</taxon>
        <taxon>Strigeidida</taxon>
        <taxon>Schistosomatoidea</taxon>
        <taxon>Schistosomatidae</taxon>
        <taxon>Trichobilharzia</taxon>
    </lineage>
</organism>
<dbReference type="Pfam" id="PF03151">
    <property type="entry name" value="TPT"/>
    <property type="match status" value="1"/>
</dbReference>
<feature type="transmembrane region" description="Helical" evidence="5">
    <location>
        <begin position="243"/>
        <end position="263"/>
    </location>
</feature>
<evidence type="ECO:0000256" key="2">
    <source>
        <dbReference type="ARBA" id="ARBA00022692"/>
    </source>
</evidence>
<evidence type="ECO:0000313" key="8">
    <source>
        <dbReference type="WBParaSite" id="TREG1_24610.1"/>
    </source>
</evidence>
<dbReference type="PANTHER" id="PTHR11132">
    <property type="entry name" value="SOLUTE CARRIER FAMILY 35"/>
    <property type="match status" value="1"/>
</dbReference>
<feature type="transmembrane region" description="Helical" evidence="5">
    <location>
        <begin position="6"/>
        <end position="24"/>
    </location>
</feature>
<protein>
    <recommendedName>
        <fullName evidence="6">Sugar phosphate transporter domain-containing protein</fullName>
    </recommendedName>
</protein>
<keyword evidence="7" id="KW-1185">Reference proteome</keyword>
<feature type="transmembrane region" description="Helical" evidence="5">
    <location>
        <begin position="74"/>
        <end position="100"/>
    </location>
</feature>
<proteinExistence type="predicted"/>
<evidence type="ECO:0000256" key="5">
    <source>
        <dbReference type="SAM" id="Phobius"/>
    </source>
</evidence>
<dbReference type="AlphaFoldDB" id="A0AA85JIJ2"/>
<evidence type="ECO:0000313" key="7">
    <source>
        <dbReference type="Proteomes" id="UP000050795"/>
    </source>
</evidence>
<feature type="transmembrane region" description="Helical" evidence="5">
    <location>
        <begin position="178"/>
        <end position="197"/>
    </location>
</feature>
<evidence type="ECO:0000256" key="3">
    <source>
        <dbReference type="ARBA" id="ARBA00022989"/>
    </source>
</evidence>
<feature type="transmembrane region" description="Helical" evidence="5">
    <location>
        <begin position="147"/>
        <end position="166"/>
    </location>
</feature>
<evidence type="ECO:0000259" key="6">
    <source>
        <dbReference type="Pfam" id="PF03151"/>
    </source>
</evidence>
<name>A0AA85JIJ2_TRIRE</name>
<reference evidence="8" key="2">
    <citation type="submission" date="2023-11" db="UniProtKB">
        <authorList>
            <consortium name="WormBaseParasite"/>
        </authorList>
    </citation>
    <scope>IDENTIFICATION</scope>
</reference>
<keyword evidence="4 5" id="KW-0472">Membrane</keyword>
<feature type="transmembrane region" description="Helical" evidence="5">
    <location>
        <begin position="36"/>
        <end position="54"/>
    </location>
</feature>
<accession>A0AA85JIJ2</accession>
<dbReference type="Proteomes" id="UP000050795">
    <property type="component" value="Unassembled WGS sequence"/>
</dbReference>
<keyword evidence="2 5" id="KW-0812">Transmembrane</keyword>
<feature type="transmembrane region" description="Helical" evidence="5">
    <location>
        <begin position="121"/>
        <end position="141"/>
    </location>
</feature>